<dbReference type="AlphaFoldDB" id="E5AUQ3"/>
<evidence type="ECO:0000313" key="1">
    <source>
        <dbReference type="EMBL" id="CBW76827.1"/>
    </source>
</evidence>
<name>E5AUQ3_MYCRK</name>
<organism evidence="1 2">
    <name type="scientific">Mycetohabitans rhizoxinica (strain DSM 19002 / CIP 109453 / HKI 454)</name>
    <name type="common">Paraburkholderia rhizoxinica</name>
    <dbReference type="NCBI Taxonomy" id="882378"/>
    <lineage>
        <taxon>Bacteria</taxon>
        <taxon>Pseudomonadati</taxon>
        <taxon>Pseudomonadota</taxon>
        <taxon>Betaproteobacteria</taxon>
        <taxon>Burkholderiales</taxon>
        <taxon>Burkholderiaceae</taxon>
        <taxon>Mycetohabitans</taxon>
    </lineage>
</organism>
<gene>
    <name evidence="1" type="ordered locus">RBRH_00306</name>
</gene>
<sequence>MYAGVLRDTHYDGAAIGARLIREGGGSKANIEPPARDVQWSLIDVAGPRRAIGSMCAGLRHPFADRDEMSRTAAFRQLHQSGCVVLPNASAVGSIRYLQLLGFGAIATTSSDFAWSRARMGDIVCRGVVLGHLREIVAVTDLLVNRGLQRRRDCTAVSAGCRRATLAGGMARDR</sequence>
<dbReference type="EMBL" id="FR687360">
    <property type="protein sequence ID" value="CBW76827.1"/>
    <property type="molecule type" value="Genomic_DNA"/>
</dbReference>
<dbReference type="SUPFAM" id="SSF51621">
    <property type="entry name" value="Phosphoenolpyruvate/pyruvate domain"/>
    <property type="match status" value="1"/>
</dbReference>
<dbReference type="EC" id="4.1.3.30" evidence="1"/>
<dbReference type="KEGG" id="brh:RBRH_00306"/>
<dbReference type="Pfam" id="PF13714">
    <property type="entry name" value="PEP_mutase"/>
    <property type="match status" value="1"/>
</dbReference>
<dbReference type="InterPro" id="IPR015813">
    <property type="entry name" value="Pyrv/PenolPyrv_kinase-like_dom"/>
</dbReference>
<keyword evidence="1" id="KW-0614">Plasmid</keyword>
<accession>E5AUQ3</accession>
<geneLocation type="plasmid" evidence="1 2">
    <name>pBRH01</name>
</geneLocation>
<protein>
    <submittedName>
        <fullName evidence="1">Methylisocitrate lyase</fullName>
        <ecNumber evidence="1">4.1.3.30</ecNumber>
    </submittedName>
</protein>
<dbReference type="InterPro" id="IPR040442">
    <property type="entry name" value="Pyrv_kinase-like_dom_sf"/>
</dbReference>
<evidence type="ECO:0000313" key="2">
    <source>
        <dbReference type="Proteomes" id="UP000007437"/>
    </source>
</evidence>
<proteinExistence type="predicted"/>
<dbReference type="HOGENOM" id="CLU_1537224_0_0_4"/>
<dbReference type="Proteomes" id="UP000007437">
    <property type="component" value="Plasmid pBRH01"/>
</dbReference>
<reference evidence="1 2" key="1">
    <citation type="journal article" date="2011" name="J. Bacteriol.">
        <title>Complete genome sequence of Burkholderia rhizoxinica, an endosymbiont of Rhizopus microsporus.</title>
        <authorList>
            <person name="Lackner G."/>
            <person name="Moebius N."/>
            <person name="Partida-Martinez L."/>
            <person name="Hertweck C."/>
        </authorList>
    </citation>
    <scope>NUCLEOTIDE SEQUENCE [LARGE SCALE GENOMIC DNA]</scope>
    <source>
        <strain evidence="2">DSM 19002 / CIP 109453 / HKI 454</strain>
        <plasmid evidence="1 2">pBRH01</plasmid>
    </source>
</reference>
<dbReference type="Gene3D" id="3.20.20.60">
    <property type="entry name" value="Phosphoenolpyruvate-binding domains"/>
    <property type="match status" value="1"/>
</dbReference>
<dbReference type="eggNOG" id="COG2513">
    <property type="taxonomic scope" value="Bacteria"/>
</dbReference>
<keyword evidence="1" id="KW-0456">Lyase</keyword>
<dbReference type="GO" id="GO:0046421">
    <property type="term" value="F:methylisocitrate lyase activity"/>
    <property type="evidence" value="ECO:0007669"/>
    <property type="project" value="UniProtKB-EC"/>
</dbReference>